<dbReference type="PANTHER" id="PTHR34219:SF3">
    <property type="entry name" value="BLL7967 PROTEIN"/>
    <property type="match status" value="1"/>
</dbReference>
<reference evidence="3" key="1">
    <citation type="submission" date="2016-07" db="EMBL/GenBank/DDBJ databases">
        <authorList>
            <person name="Florea S."/>
            <person name="Webb J.S."/>
            <person name="Jaromczyk J."/>
            <person name="Schardl C.L."/>
        </authorList>
    </citation>
    <scope>NUCLEOTIDE SEQUENCE [LARGE SCALE GENOMIC DNA]</scope>
    <source>
        <strain evidence="3">KCTC 42131</strain>
    </source>
</reference>
<feature type="transmembrane region" description="Helical" evidence="1">
    <location>
        <begin position="21"/>
        <end position="43"/>
    </location>
</feature>
<comment type="caution">
    <text evidence="2">The sequence shown here is derived from an EMBL/GenBank/DDBJ whole genome shotgun (WGS) entry which is preliminary data.</text>
</comment>
<feature type="transmembrane region" description="Helical" evidence="1">
    <location>
        <begin position="146"/>
        <end position="168"/>
    </location>
</feature>
<evidence type="ECO:0000313" key="3">
    <source>
        <dbReference type="Proteomes" id="UP000175669"/>
    </source>
</evidence>
<keyword evidence="1" id="KW-1133">Transmembrane helix</keyword>
<feature type="transmembrane region" description="Helical" evidence="1">
    <location>
        <begin position="387"/>
        <end position="404"/>
    </location>
</feature>
<gene>
    <name evidence="2" type="ORF">PHACT_06185</name>
</gene>
<dbReference type="OrthoDB" id="9776609at2"/>
<keyword evidence="1" id="KW-0472">Membrane</keyword>
<feature type="transmembrane region" description="Helical" evidence="1">
    <location>
        <begin position="345"/>
        <end position="366"/>
    </location>
</feature>
<accession>A0A1E8CJY1</accession>
<dbReference type="RefSeq" id="WP_070116385.1">
    <property type="nucleotide sequence ID" value="NZ_MASR01000001.1"/>
</dbReference>
<protein>
    <recommendedName>
        <fullName evidence="4">Peptidase</fullName>
    </recommendedName>
</protein>
<dbReference type="AlphaFoldDB" id="A0A1E8CJY1"/>
<feature type="transmembrane region" description="Helical" evidence="1">
    <location>
        <begin position="462"/>
        <end position="481"/>
    </location>
</feature>
<evidence type="ECO:0008006" key="4">
    <source>
        <dbReference type="Google" id="ProtNLM"/>
    </source>
</evidence>
<keyword evidence="1" id="KW-0812">Transmembrane</keyword>
<keyword evidence="3" id="KW-1185">Reference proteome</keyword>
<dbReference type="EMBL" id="MASR01000001">
    <property type="protein sequence ID" value="OFE12776.1"/>
    <property type="molecule type" value="Genomic_DNA"/>
</dbReference>
<name>A0A1E8CJY1_9GAMM</name>
<dbReference type="InterPro" id="IPR005625">
    <property type="entry name" value="PepSY-ass_TM"/>
</dbReference>
<dbReference type="Proteomes" id="UP000175669">
    <property type="component" value="Unassembled WGS sequence"/>
</dbReference>
<dbReference type="Pfam" id="PF03929">
    <property type="entry name" value="PepSY_TM"/>
    <property type="match status" value="1"/>
</dbReference>
<dbReference type="STRING" id="1524254.PHACT_06185"/>
<sequence length="498" mass="54330">MTRVKKPDANFFRQMLSGHSVMGLTAAFLMYVICVSGTLAVFYKEFWRWEQPTATVETMEVNGQRIEQALRNAIADLGADPDADLGEAPARIGMDMPTSDWPRMSISYGEHRRYVAADGSLLGDVERPWTSFLARLHFALNLPLELGVVIVGIFGVLLMALIVSGFLAHPGILRDAFSLRLARSRQLQQTDLHNRLSVWAAPFHLIIAITGAILGLAGAISLATALLTSPDAGDPVPADQGSGTQVATATAALPDFDTIWRSFSTRSPNDQVFYLTVYQPASSQQRVELNAIRPDRLFWSQSHHYAANGEYQGPGGGDAASIGGQMQASLYRLHFGHFGGMPVKIMFLLLGTALCVVTVTGVNIWLSKRRQRKLPTDTIDRLWQVSVWGTLLLLSLSAVLQLALGIPPIPVFWIGLLVLVATAWRWGTPTLWAWRLRQLGGLVTALVPLVHTLRYGQAAWQGGSLSINLVWLALAASLFILQTTTARSAAKQTQPAGS</sequence>
<feature type="transmembrane region" description="Helical" evidence="1">
    <location>
        <begin position="203"/>
        <end position="227"/>
    </location>
</feature>
<organism evidence="2 3">
    <name type="scientific">Pseudohongiella acticola</name>
    <dbReference type="NCBI Taxonomy" id="1524254"/>
    <lineage>
        <taxon>Bacteria</taxon>
        <taxon>Pseudomonadati</taxon>
        <taxon>Pseudomonadota</taxon>
        <taxon>Gammaproteobacteria</taxon>
        <taxon>Pseudomonadales</taxon>
        <taxon>Pseudohongiellaceae</taxon>
        <taxon>Pseudohongiella</taxon>
    </lineage>
</organism>
<evidence type="ECO:0000256" key="1">
    <source>
        <dbReference type="SAM" id="Phobius"/>
    </source>
</evidence>
<proteinExistence type="predicted"/>
<evidence type="ECO:0000313" key="2">
    <source>
        <dbReference type="EMBL" id="OFE12776.1"/>
    </source>
</evidence>
<dbReference type="PANTHER" id="PTHR34219">
    <property type="entry name" value="IRON-REGULATED INNER MEMBRANE PROTEIN-RELATED"/>
    <property type="match status" value="1"/>
</dbReference>